<organism evidence="2 3">
    <name type="scientific">Molorchus minor</name>
    <dbReference type="NCBI Taxonomy" id="1323400"/>
    <lineage>
        <taxon>Eukaryota</taxon>
        <taxon>Metazoa</taxon>
        <taxon>Ecdysozoa</taxon>
        <taxon>Arthropoda</taxon>
        <taxon>Hexapoda</taxon>
        <taxon>Insecta</taxon>
        <taxon>Pterygota</taxon>
        <taxon>Neoptera</taxon>
        <taxon>Endopterygota</taxon>
        <taxon>Coleoptera</taxon>
        <taxon>Polyphaga</taxon>
        <taxon>Cucujiformia</taxon>
        <taxon>Chrysomeloidea</taxon>
        <taxon>Cerambycidae</taxon>
        <taxon>Lamiinae</taxon>
        <taxon>Monochamini</taxon>
        <taxon>Molorchus</taxon>
    </lineage>
</organism>
<comment type="caution">
    <text evidence="2">The sequence shown here is derived from an EMBL/GenBank/DDBJ whole genome shotgun (WGS) entry which is preliminary data.</text>
</comment>
<feature type="region of interest" description="Disordered" evidence="1">
    <location>
        <begin position="1"/>
        <end position="28"/>
    </location>
</feature>
<gene>
    <name evidence="2" type="ORF">NQ317_002498</name>
</gene>
<proteinExistence type="predicted"/>
<sequence>MYTPMNGPGITKVRSRRHLLPSADSGDDASLLDVEKFRAVTTDGQVLKNCSDSQAALKAISSPKTTLVQECGEALEELARYKEVELVWVPGHWNPGK</sequence>
<dbReference type="EMBL" id="JAPWTJ010000221">
    <property type="protein sequence ID" value="KAJ8980929.1"/>
    <property type="molecule type" value="Genomic_DNA"/>
</dbReference>
<evidence type="ECO:0000313" key="3">
    <source>
        <dbReference type="Proteomes" id="UP001162164"/>
    </source>
</evidence>
<dbReference type="Gene3D" id="3.30.420.10">
    <property type="entry name" value="Ribonuclease H-like superfamily/Ribonuclease H"/>
    <property type="match status" value="1"/>
</dbReference>
<name>A0ABQ9JRN3_9CUCU</name>
<keyword evidence="3" id="KW-1185">Reference proteome</keyword>
<reference evidence="2" key="1">
    <citation type="journal article" date="2023" name="Insect Mol. Biol.">
        <title>Genome sequencing provides insights into the evolution of gene families encoding plant cell wall-degrading enzymes in longhorned beetles.</title>
        <authorList>
            <person name="Shin N.R."/>
            <person name="Okamura Y."/>
            <person name="Kirsch R."/>
            <person name="Pauchet Y."/>
        </authorList>
    </citation>
    <scope>NUCLEOTIDE SEQUENCE</scope>
    <source>
        <strain evidence="2">MMC_N1</strain>
    </source>
</reference>
<dbReference type="Proteomes" id="UP001162164">
    <property type="component" value="Unassembled WGS sequence"/>
</dbReference>
<evidence type="ECO:0000256" key="1">
    <source>
        <dbReference type="SAM" id="MobiDB-lite"/>
    </source>
</evidence>
<evidence type="ECO:0008006" key="4">
    <source>
        <dbReference type="Google" id="ProtNLM"/>
    </source>
</evidence>
<dbReference type="InterPro" id="IPR036397">
    <property type="entry name" value="RNaseH_sf"/>
</dbReference>
<accession>A0ABQ9JRN3</accession>
<evidence type="ECO:0000313" key="2">
    <source>
        <dbReference type="EMBL" id="KAJ8980929.1"/>
    </source>
</evidence>
<protein>
    <recommendedName>
        <fullName evidence="4">RNase H type-1 domain-containing protein</fullName>
    </recommendedName>
</protein>